<keyword evidence="2" id="KW-1185">Reference proteome</keyword>
<evidence type="ECO:0000313" key="2">
    <source>
        <dbReference type="Proteomes" id="UP000266723"/>
    </source>
</evidence>
<dbReference type="InterPro" id="IPR012340">
    <property type="entry name" value="NA-bd_OB-fold"/>
</dbReference>
<dbReference type="PANTHER" id="PTHR47165:SF4">
    <property type="entry name" value="OS03G0429900 PROTEIN"/>
    <property type="match status" value="1"/>
</dbReference>
<dbReference type="PANTHER" id="PTHR47165">
    <property type="entry name" value="OS03G0429900 PROTEIN"/>
    <property type="match status" value="1"/>
</dbReference>
<organism evidence="1 2">
    <name type="scientific">Brassica cretica</name>
    <name type="common">Mustard</name>
    <dbReference type="NCBI Taxonomy" id="69181"/>
    <lineage>
        <taxon>Eukaryota</taxon>
        <taxon>Viridiplantae</taxon>
        <taxon>Streptophyta</taxon>
        <taxon>Embryophyta</taxon>
        <taxon>Tracheophyta</taxon>
        <taxon>Spermatophyta</taxon>
        <taxon>Magnoliopsida</taxon>
        <taxon>eudicotyledons</taxon>
        <taxon>Gunneridae</taxon>
        <taxon>Pentapetalae</taxon>
        <taxon>rosids</taxon>
        <taxon>malvids</taxon>
        <taxon>Brassicales</taxon>
        <taxon>Brassicaceae</taxon>
        <taxon>Brassiceae</taxon>
        <taxon>Brassica</taxon>
    </lineage>
</organism>
<dbReference type="Proteomes" id="UP000266723">
    <property type="component" value="Unassembled WGS sequence"/>
</dbReference>
<evidence type="ECO:0008006" key="3">
    <source>
        <dbReference type="Google" id="ProtNLM"/>
    </source>
</evidence>
<comment type="caution">
    <text evidence="1">The sequence shown here is derived from an EMBL/GenBank/DDBJ whole genome shotgun (WGS) entry which is preliminary data.</text>
</comment>
<accession>A0ABQ7EYA2</accession>
<dbReference type="SUPFAM" id="SSF50249">
    <property type="entry name" value="Nucleic acid-binding proteins"/>
    <property type="match status" value="2"/>
</dbReference>
<reference evidence="1 2" key="1">
    <citation type="journal article" date="2020" name="BMC Genomics">
        <title>Intraspecific diversification of the crop wild relative Brassica cretica Lam. using demographic model selection.</title>
        <authorList>
            <person name="Kioukis A."/>
            <person name="Michalopoulou V.A."/>
            <person name="Briers L."/>
            <person name="Pirintsos S."/>
            <person name="Studholme D.J."/>
            <person name="Pavlidis P."/>
            <person name="Sarris P.F."/>
        </authorList>
    </citation>
    <scope>NUCLEOTIDE SEQUENCE [LARGE SCALE GENOMIC DNA]</scope>
    <source>
        <strain evidence="2">cv. PFS-1207/04</strain>
    </source>
</reference>
<proteinExistence type="predicted"/>
<sequence>MVRQVDGFEGNVQHLQQNPLYNCKTCKKDVQHVIHCYYLVVRISDESKGEDKVLLFNNIAEKLIRRPAFELVQEAAQAGNYMVVAKIEAIDLDKPWYYTACNFCKRKIVRQGDGFEGNVQHLQHNPIYNCKTCNKDFEHAIHWEKPSFLLFNNIAERLIRRPAFELVQEAAQENPHFLPQSLTDLIGRKLLFKITIGTYGQQEQNSAYVVDLVIDDADIIQHFDPHPHFVIFNDYESEED</sequence>
<dbReference type="Gene3D" id="2.40.50.140">
    <property type="entry name" value="Nucleic acid-binding proteins"/>
    <property type="match status" value="2"/>
</dbReference>
<dbReference type="EMBL" id="QGKV02000297">
    <property type="protein sequence ID" value="KAF3608622.1"/>
    <property type="molecule type" value="Genomic_DNA"/>
</dbReference>
<evidence type="ECO:0000313" key="1">
    <source>
        <dbReference type="EMBL" id="KAF3608622.1"/>
    </source>
</evidence>
<gene>
    <name evidence="1" type="ORF">DY000_02047795</name>
</gene>
<name>A0ABQ7EYA2_BRACR</name>
<protein>
    <recommendedName>
        <fullName evidence="3">Replication factor A C-terminal domain-containing protein</fullName>
    </recommendedName>
</protein>